<evidence type="ECO:0000256" key="3">
    <source>
        <dbReference type="ARBA" id="ARBA00023163"/>
    </source>
</evidence>
<organism evidence="5 6">
    <name type="scientific">Hymenobacter nivis</name>
    <dbReference type="NCBI Taxonomy" id="1850093"/>
    <lineage>
        <taxon>Bacteria</taxon>
        <taxon>Pseudomonadati</taxon>
        <taxon>Bacteroidota</taxon>
        <taxon>Cytophagia</taxon>
        <taxon>Cytophagales</taxon>
        <taxon>Hymenobacteraceae</taxon>
        <taxon>Hymenobacter</taxon>
    </lineage>
</organism>
<comment type="caution">
    <text evidence="5">The sequence shown here is derived from an EMBL/GenBank/DDBJ whole genome shotgun (WGS) entry which is preliminary data.</text>
</comment>
<dbReference type="InterPro" id="IPR009057">
    <property type="entry name" value="Homeodomain-like_sf"/>
</dbReference>
<evidence type="ECO:0000256" key="2">
    <source>
        <dbReference type="ARBA" id="ARBA00023125"/>
    </source>
</evidence>
<evidence type="ECO:0000256" key="1">
    <source>
        <dbReference type="ARBA" id="ARBA00023015"/>
    </source>
</evidence>
<proteinExistence type="predicted"/>
<dbReference type="SMART" id="SM00342">
    <property type="entry name" value="HTH_ARAC"/>
    <property type="match status" value="1"/>
</dbReference>
<evidence type="ECO:0000313" key="6">
    <source>
        <dbReference type="Proteomes" id="UP000317646"/>
    </source>
</evidence>
<dbReference type="PANTHER" id="PTHR43280">
    <property type="entry name" value="ARAC-FAMILY TRANSCRIPTIONAL REGULATOR"/>
    <property type="match status" value="1"/>
</dbReference>
<keyword evidence="6" id="KW-1185">Reference proteome</keyword>
<dbReference type="PROSITE" id="PS01124">
    <property type="entry name" value="HTH_ARAC_FAMILY_2"/>
    <property type="match status" value="1"/>
</dbReference>
<reference evidence="5 6" key="1">
    <citation type="journal article" date="2019" name="Environ. Microbiol.">
        <title>Species interactions and distinct microbial communities in high Arctic permafrost affected cryosols are associated with the CH4 and CO2 gas fluxes.</title>
        <authorList>
            <person name="Altshuler I."/>
            <person name="Hamel J."/>
            <person name="Turney S."/>
            <person name="Magnuson E."/>
            <person name="Levesque R."/>
            <person name="Greer C."/>
            <person name="Whyte L.G."/>
        </authorList>
    </citation>
    <scope>NUCLEOTIDE SEQUENCE [LARGE SCALE GENOMIC DNA]</scope>
    <source>
        <strain evidence="5 6">S9.2P</strain>
    </source>
</reference>
<dbReference type="Proteomes" id="UP000317646">
    <property type="component" value="Unassembled WGS sequence"/>
</dbReference>
<dbReference type="PANTHER" id="PTHR43280:SF32">
    <property type="entry name" value="TRANSCRIPTIONAL REGULATORY PROTEIN"/>
    <property type="match status" value="1"/>
</dbReference>
<dbReference type="EMBL" id="RCYZ01000013">
    <property type="protein sequence ID" value="TPG59447.1"/>
    <property type="molecule type" value="Genomic_DNA"/>
</dbReference>
<keyword evidence="2" id="KW-0238">DNA-binding</keyword>
<protein>
    <submittedName>
        <fullName evidence="5">AraC family transcriptional regulator</fullName>
    </submittedName>
</protein>
<sequence length="305" mass="33688">MSSTSLEAFYTKFGAGAGGANLADLSRQVGHFNVFNIADLAPYTGGERPMLFDKRLYYKISLCSGPSRVEYGDQVLDIAQQAVFLATPRVPYRWVPLTPTPSGYFCIFNQEFLLGPRGGGAVEELPIFQPGAYPLWEVSAAQAQAVQGLFEKMSQEITSDYAYKYDLLRSYLWELIHLVQKLQPAPSAPPAGSAAERLATQFGELLERQFPLPGPGQALRLRTPTDFADQLAVHVNYLNRALKEATGHTTSALLAGRLTQEAKILLRQTTWSITQIAEGLGFTDTAHFCTFFKRQTQHTPGAFRS</sequence>
<dbReference type="RefSeq" id="WP_140469465.1">
    <property type="nucleotide sequence ID" value="NZ_RCYZ01000013.1"/>
</dbReference>
<dbReference type="GO" id="GO:0003700">
    <property type="term" value="F:DNA-binding transcription factor activity"/>
    <property type="evidence" value="ECO:0007669"/>
    <property type="project" value="InterPro"/>
</dbReference>
<dbReference type="AlphaFoldDB" id="A0A502GB35"/>
<dbReference type="Pfam" id="PF12833">
    <property type="entry name" value="HTH_18"/>
    <property type="match status" value="1"/>
</dbReference>
<dbReference type="SUPFAM" id="SSF46689">
    <property type="entry name" value="Homeodomain-like"/>
    <property type="match status" value="1"/>
</dbReference>
<gene>
    <name evidence="5" type="ORF">EAH73_21265</name>
</gene>
<name>A0A502GB35_9BACT</name>
<feature type="domain" description="HTH araC/xylS-type" evidence="4">
    <location>
        <begin position="226"/>
        <end position="305"/>
    </location>
</feature>
<keyword evidence="1" id="KW-0805">Transcription regulation</keyword>
<keyword evidence="3" id="KW-0804">Transcription</keyword>
<evidence type="ECO:0000313" key="5">
    <source>
        <dbReference type="EMBL" id="TPG59447.1"/>
    </source>
</evidence>
<evidence type="ECO:0000259" key="4">
    <source>
        <dbReference type="PROSITE" id="PS01124"/>
    </source>
</evidence>
<dbReference type="OrthoDB" id="629200at2"/>
<dbReference type="InterPro" id="IPR018060">
    <property type="entry name" value="HTH_AraC"/>
</dbReference>
<dbReference type="Gene3D" id="1.10.10.60">
    <property type="entry name" value="Homeodomain-like"/>
    <property type="match status" value="1"/>
</dbReference>
<accession>A0A502GB35</accession>
<dbReference type="GO" id="GO:0043565">
    <property type="term" value="F:sequence-specific DNA binding"/>
    <property type="evidence" value="ECO:0007669"/>
    <property type="project" value="InterPro"/>
</dbReference>